<keyword evidence="2" id="KW-0560">Oxidoreductase</keyword>
<dbReference type="PANTHER" id="PTHR44196:SF1">
    <property type="entry name" value="DEHYDROGENASE_REDUCTASE SDR FAMILY MEMBER 7B"/>
    <property type="match status" value="1"/>
</dbReference>
<dbReference type="Proteomes" id="UP000198310">
    <property type="component" value="Unassembled WGS sequence"/>
</dbReference>
<feature type="compositionally biased region" description="Basic and acidic residues" evidence="4">
    <location>
        <begin position="348"/>
        <end position="362"/>
    </location>
</feature>
<sequence>MKPALPQSFLQSLFKAGLSHPPAPTSSHKRRAGATWLLLLLGVLLLGTSSCTTTKLGASGQQKVQGKTYVIIGASSGFGRGMAEQLGSFKANVVLAARRTELLEEVATKIRAAGGTALVVPTDISQPDQVQRLADAAVQQYGRVDVWVNDVGVGGIGRFWEIPLTDYSRLIDVNLKGIVYGSQVAIKLFQKQGKGVLMNLGSVESEVPLAYHAVYASTKGAIRNLDQALNNELRLNGYSAIKVVTIEPWAVDTPFWGHAANYSGGTPRMAAMAPPSKVVNAMVRSSVRPRQELPVGWKARGAFFSHGLMPHFTERVSANIAHRYQIKTAPPAPATPGSVHQAMPTGRGVDDGVRQRMKEEKRQRKQKKAATTGLAQ</sequence>
<dbReference type="InterPro" id="IPR002347">
    <property type="entry name" value="SDR_fam"/>
</dbReference>
<evidence type="ECO:0000313" key="6">
    <source>
        <dbReference type="Proteomes" id="UP000198310"/>
    </source>
</evidence>
<dbReference type="RefSeq" id="WP_089332503.1">
    <property type="nucleotide sequence ID" value="NZ_FZNS01000003.1"/>
</dbReference>
<reference evidence="6" key="1">
    <citation type="submission" date="2017-06" db="EMBL/GenBank/DDBJ databases">
        <authorList>
            <person name="Varghese N."/>
            <person name="Submissions S."/>
        </authorList>
    </citation>
    <scope>NUCLEOTIDE SEQUENCE [LARGE SCALE GENOMIC DNA]</scope>
    <source>
        <strain evidence="6">DSM 28041</strain>
    </source>
</reference>
<dbReference type="PRINTS" id="PR00081">
    <property type="entry name" value="GDHRDH"/>
</dbReference>
<dbReference type="PRINTS" id="PR00080">
    <property type="entry name" value="SDRFAMILY"/>
</dbReference>
<dbReference type="AlphaFoldDB" id="A0A238X6B7"/>
<gene>
    <name evidence="5" type="ORF">SAMN06269173_103548</name>
</gene>
<evidence type="ECO:0000313" key="5">
    <source>
        <dbReference type="EMBL" id="SNR54605.1"/>
    </source>
</evidence>
<dbReference type="GO" id="GO:0016020">
    <property type="term" value="C:membrane"/>
    <property type="evidence" value="ECO:0007669"/>
    <property type="project" value="TreeGrafter"/>
</dbReference>
<feature type="region of interest" description="Disordered" evidence="4">
    <location>
        <begin position="329"/>
        <end position="376"/>
    </location>
</feature>
<accession>A0A238X6B7</accession>
<dbReference type="EMBL" id="FZNS01000003">
    <property type="protein sequence ID" value="SNR54605.1"/>
    <property type="molecule type" value="Genomic_DNA"/>
</dbReference>
<dbReference type="Pfam" id="PF00106">
    <property type="entry name" value="adh_short"/>
    <property type="match status" value="1"/>
</dbReference>
<dbReference type="Gene3D" id="3.40.50.720">
    <property type="entry name" value="NAD(P)-binding Rossmann-like Domain"/>
    <property type="match status" value="1"/>
</dbReference>
<evidence type="ECO:0000256" key="3">
    <source>
        <dbReference type="RuleBase" id="RU000363"/>
    </source>
</evidence>
<protein>
    <submittedName>
        <fullName evidence="5">Short-chain dehydrogenase</fullName>
    </submittedName>
</protein>
<proteinExistence type="inferred from homology"/>
<dbReference type="GO" id="GO:0016491">
    <property type="term" value="F:oxidoreductase activity"/>
    <property type="evidence" value="ECO:0007669"/>
    <property type="project" value="UniProtKB-KW"/>
</dbReference>
<evidence type="ECO:0000256" key="4">
    <source>
        <dbReference type="SAM" id="MobiDB-lite"/>
    </source>
</evidence>
<dbReference type="PANTHER" id="PTHR44196">
    <property type="entry name" value="DEHYDROGENASE/REDUCTASE SDR FAMILY MEMBER 7B"/>
    <property type="match status" value="1"/>
</dbReference>
<dbReference type="SUPFAM" id="SSF51735">
    <property type="entry name" value="NAD(P)-binding Rossmann-fold domains"/>
    <property type="match status" value="1"/>
</dbReference>
<organism evidence="5 6">
    <name type="scientific">Hymenobacter mucosus</name>
    <dbReference type="NCBI Taxonomy" id="1411120"/>
    <lineage>
        <taxon>Bacteria</taxon>
        <taxon>Pseudomonadati</taxon>
        <taxon>Bacteroidota</taxon>
        <taxon>Cytophagia</taxon>
        <taxon>Cytophagales</taxon>
        <taxon>Hymenobacteraceae</taxon>
        <taxon>Hymenobacter</taxon>
    </lineage>
</organism>
<name>A0A238X6B7_9BACT</name>
<keyword evidence="6" id="KW-1185">Reference proteome</keyword>
<evidence type="ECO:0000256" key="2">
    <source>
        <dbReference type="ARBA" id="ARBA00023002"/>
    </source>
</evidence>
<comment type="similarity">
    <text evidence="1 3">Belongs to the short-chain dehydrogenases/reductases (SDR) family.</text>
</comment>
<evidence type="ECO:0000256" key="1">
    <source>
        <dbReference type="ARBA" id="ARBA00006484"/>
    </source>
</evidence>
<dbReference type="InterPro" id="IPR036291">
    <property type="entry name" value="NAD(P)-bd_dom_sf"/>
</dbReference>